<dbReference type="GO" id="GO:0006351">
    <property type="term" value="P:DNA-templated transcription"/>
    <property type="evidence" value="ECO:0007669"/>
    <property type="project" value="InterPro"/>
</dbReference>
<feature type="region of interest" description="Disordered" evidence="1">
    <location>
        <begin position="301"/>
        <end position="328"/>
    </location>
</feature>
<dbReference type="InterPro" id="IPR027079">
    <property type="entry name" value="Tfb1/GTF2H1"/>
</dbReference>
<dbReference type="SUPFAM" id="SSF140383">
    <property type="entry name" value="BSD domain-like"/>
    <property type="match status" value="1"/>
</dbReference>
<feature type="region of interest" description="Disordered" evidence="1">
    <location>
        <begin position="96"/>
        <end position="147"/>
    </location>
</feature>
<feature type="region of interest" description="Disordered" evidence="1">
    <location>
        <begin position="198"/>
        <end position="217"/>
    </location>
</feature>
<feature type="region of interest" description="Disordered" evidence="1">
    <location>
        <begin position="524"/>
        <end position="551"/>
    </location>
</feature>
<feature type="compositionally biased region" description="Basic and acidic residues" evidence="1">
    <location>
        <begin position="533"/>
        <end position="543"/>
    </location>
</feature>
<dbReference type="GO" id="GO:0006289">
    <property type="term" value="P:nucleotide-excision repair"/>
    <property type="evidence" value="ECO:0007669"/>
    <property type="project" value="InterPro"/>
</dbReference>
<feature type="compositionally biased region" description="Basic and acidic residues" evidence="1">
    <location>
        <begin position="96"/>
        <end position="106"/>
    </location>
</feature>
<dbReference type="Gene3D" id="6.10.140.1200">
    <property type="match status" value="1"/>
</dbReference>
<reference evidence="3" key="1">
    <citation type="submission" date="2021-01" db="EMBL/GenBank/DDBJ databases">
        <authorList>
            <person name="Corre E."/>
            <person name="Pelletier E."/>
            <person name="Niang G."/>
            <person name="Scheremetjew M."/>
            <person name="Finn R."/>
            <person name="Kale V."/>
            <person name="Holt S."/>
            <person name="Cochrane G."/>
            <person name="Meng A."/>
            <person name="Brown T."/>
            <person name="Cohen L."/>
        </authorList>
    </citation>
    <scope>NUCLEOTIDE SEQUENCE</scope>
    <source>
        <strain evidence="3">CCMP1320</strain>
    </source>
</reference>
<dbReference type="PROSITE" id="PS50858">
    <property type="entry name" value="BSD"/>
    <property type="match status" value="1"/>
</dbReference>
<sequence>MLLAKSAKLQDAASKAWCPGVLSLYPNKISWQPSSAAPPVPPDLHIGLISITNTQRAKGKPLLRLSAGTSVHMFEFATEADRDVVVDRYTKAKEDLSAQARARDRAAANAIPTSASSAAGRADEGGSASTSAQGRQSMLPSKLAWSGPLPSAVQKREIIVQDPEIGERYNSLVAASGVLTEDEFWASVMAEKAKSATASAAAGVGSGSKAASGKEGNKLPLLAPIPGQPEQKKGLSNAMFHVPVEQDGRSVAMRFTLTPDLIAMVFAEKPHVRRAYDKNVPTNMSEKEFWTRYLKNEMAKEERRKRLQQASSSAPGASSEASAVLAPTQAGEHARLFAEDENGAPIEDGNARRVRRKVLKTADPTVNLEADQGDGFSEGFGLLHAASKEPVAKAGFRAMAEELARDINRHANVVLGGARTLEQQPAGSKSGTRSAAAAPPTSASSPATVAAAESASTSVAQGSAASRKLQGEEALDELAAARLHGYGAGLEDLRAPKPLQYEVLRITDPRAYFDRLAATTSSEQQQCSLKQGVKSEPDFKQEQQRQQGGGEAGILDTLLGVPGQSGMSRCLQLLSAVDPNNLPCPPVSSYYAYEALLDVCGLTGDDGDAVGDSAAMGKPPPGLAQPPDIVLAPQLLSKFRTQVKIVADIARHFWACMPADTPEKMQKADRLASHVDSKLWPEVDHAITTANRMGGPQRPYVRQLLTPALRMMDTMLERHKRERSRPSTTRAGL</sequence>
<proteinExistence type="predicted"/>
<dbReference type="PANTHER" id="PTHR12856">
    <property type="entry name" value="TRANSCRIPTION INITIATION FACTOR IIH-RELATED"/>
    <property type="match status" value="1"/>
</dbReference>
<organism evidence="3">
    <name type="scientific">Dunaliella tertiolecta</name>
    <name type="common">Green alga</name>
    <dbReference type="NCBI Taxonomy" id="3047"/>
    <lineage>
        <taxon>Eukaryota</taxon>
        <taxon>Viridiplantae</taxon>
        <taxon>Chlorophyta</taxon>
        <taxon>core chlorophytes</taxon>
        <taxon>Chlorophyceae</taxon>
        <taxon>CS clade</taxon>
        <taxon>Chlamydomonadales</taxon>
        <taxon>Dunaliellaceae</taxon>
        <taxon>Dunaliella</taxon>
    </lineage>
</organism>
<dbReference type="AlphaFoldDB" id="A0A7S3QKT8"/>
<feature type="compositionally biased region" description="Low complexity" evidence="1">
    <location>
        <begin position="198"/>
        <end position="214"/>
    </location>
</feature>
<dbReference type="InterPro" id="IPR005607">
    <property type="entry name" value="BSD_dom"/>
</dbReference>
<evidence type="ECO:0000313" key="3">
    <source>
        <dbReference type="EMBL" id="CAE0485973.1"/>
    </source>
</evidence>
<accession>A0A7S3QKT8</accession>
<dbReference type="EMBL" id="HBIP01002434">
    <property type="protein sequence ID" value="CAE0485973.1"/>
    <property type="molecule type" value="Transcribed_RNA"/>
</dbReference>
<feature type="domain" description="BSD" evidence="2">
    <location>
        <begin position="249"/>
        <end position="301"/>
    </location>
</feature>
<dbReference type="SMART" id="SM00751">
    <property type="entry name" value="BSD"/>
    <property type="match status" value="1"/>
</dbReference>
<dbReference type="InterPro" id="IPR035925">
    <property type="entry name" value="BSD_dom_sf"/>
</dbReference>
<dbReference type="GO" id="GO:0000439">
    <property type="term" value="C:transcription factor TFIIH core complex"/>
    <property type="evidence" value="ECO:0007669"/>
    <property type="project" value="InterPro"/>
</dbReference>
<feature type="compositionally biased region" description="Low complexity" evidence="1">
    <location>
        <begin position="434"/>
        <end position="450"/>
    </location>
</feature>
<feature type="compositionally biased region" description="Polar residues" evidence="1">
    <location>
        <begin position="421"/>
        <end position="433"/>
    </location>
</feature>
<feature type="compositionally biased region" description="Low complexity" evidence="1">
    <location>
        <begin position="310"/>
        <end position="323"/>
    </location>
</feature>
<protein>
    <recommendedName>
        <fullName evidence="2">BSD domain-containing protein</fullName>
    </recommendedName>
</protein>
<feature type="region of interest" description="Disordered" evidence="1">
    <location>
        <begin position="419"/>
        <end position="450"/>
    </location>
</feature>
<evidence type="ECO:0000259" key="2">
    <source>
        <dbReference type="PROSITE" id="PS50858"/>
    </source>
</evidence>
<dbReference type="Pfam" id="PF03909">
    <property type="entry name" value="BSD"/>
    <property type="match status" value="1"/>
</dbReference>
<evidence type="ECO:0000256" key="1">
    <source>
        <dbReference type="SAM" id="MobiDB-lite"/>
    </source>
</evidence>
<feature type="compositionally biased region" description="Polar residues" evidence="1">
    <location>
        <begin position="127"/>
        <end position="139"/>
    </location>
</feature>
<gene>
    <name evidence="3" type="ORF">DTER00134_LOCUS1012</name>
</gene>
<name>A0A7S3QKT8_DUNTE</name>